<dbReference type="InterPro" id="IPR006153">
    <property type="entry name" value="Cation/H_exchanger_TM"/>
</dbReference>
<feature type="chain" id="PRO_5003868345" description="Cation/H+ exchanger transmembrane domain-containing protein" evidence="7">
    <location>
        <begin position="21"/>
        <end position="911"/>
    </location>
</feature>
<accession>K3WXS3</accession>
<feature type="transmembrane region" description="Helical" evidence="6">
    <location>
        <begin position="150"/>
        <end position="178"/>
    </location>
</feature>
<evidence type="ECO:0000313" key="9">
    <source>
        <dbReference type="EnsemblProtists" id="PYU1_T009771"/>
    </source>
</evidence>
<feature type="transmembrane region" description="Helical" evidence="6">
    <location>
        <begin position="59"/>
        <end position="79"/>
    </location>
</feature>
<dbReference type="STRING" id="431595.K3WXS3"/>
<dbReference type="Pfam" id="PF00999">
    <property type="entry name" value="Na_H_Exchanger"/>
    <property type="match status" value="1"/>
</dbReference>
<protein>
    <recommendedName>
        <fullName evidence="8">Cation/H+ exchanger transmembrane domain-containing protein</fullName>
    </recommendedName>
</protein>
<dbReference type="Proteomes" id="UP000019132">
    <property type="component" value="Unassembled WGS sequence"/>
</dbReference>
<feature type="transmembrane region" description="Helical" evidence="6">
    <location>
        <begin position="431"/>
        <end position="451"/>
    </location>
</feature>
<feature type="transmembrane region" description="Helical" evidence="6">
    <location>
        <begin position="86"/>
        <end position="107"/>
    </location>
</feature>
<reference evidence="10" key="1">
    <citation type="journal article" date="2010" name="Genome Biol.">
        <title>Genome sequence of the necrotrophic plant pathogen Pythium ultimum reveals original pathogenicity mechanisms and effector repertoire.</title>
        <authorList>
            <person name="Levesque C.A."/>
            <person name="Brouwer H."/>
            <person name="Cano L."/>
            <person name="Hamilton J.P."/>
            <person name="Holt C."/>
            <person name="Huitema E."/>
            <person name="Raffaele S."/>
            <person name="Robideau G.P."/>
            <person name="Thines M."/>
            <person name="Win J."/>
            <person name="Zerillo M.M."/>
            <person name="Beakes G.W."/>
            <person name="Boore J.L."/>
            <person name="Busam D."/>
            <person name="Dumas B."/>
            <person name="Ferriera S."/>
            <person name="Fuerstenberg S.I."/>
            <person name="Gachon C.M."/>
            <person name="Gaulin E."/>
            <person name="Govers F."/>
            <person name="Grenville-Briggs L."/>
            <person name="Horner N."/>
            <person name="Hostetler J."/>
            <person name="Jiang R.H."/>
            <person name="Johnson J."/>
            <person name="Krajaejun T."/>
            <person name="Lin H."/>
            <person name="Meijer H.J."/>
            <person name="Moore B."/>
            <person name="Morris P."/>
            <person name="Phuntmart V."/>
            <person name="Puiu D."/>
            <person name="Shetty J."/>
            <person name="Stajich J.E."/>
            <person name="Tripathy S."/>
            <person name="Wawra S."/>
            <person name="van West P."/>
            <person name="Whitty B.R."/>
            <person name="Coutinho P.M."/>
            <person name="Henrissat B."/>
            <person name="Martin F."/>
            <person name="Thomas P.D."/>
            <person name="Tyler B.M."/>
            <person name="De Vries R.P."/>
            <person name="Kamoun S."/>
            <person name="Yandell M."/>
            <person name="Tisserat N."/>
            <person name="Buell C.R."/>
        </authorList>
    </citation>
    <scope>NUCLEOTIDE SEQUENCE</scope>
    <source>
        <strain evidence="10">DAOM:BR144</strain>
    </source>
</reference>
<keyword evidence="2 6" id="KW-0812">Transmembrane</keyword>
<organism evidence="9 10">
    <name type="scientific">Globisporangium ultimum (strain ATCC 200006 / CBS 805.95 / DAOM BR144)</name>
    <name type="common">Pythium ultimum</name>
    <dbReference type="NCBI Taxonomy" id="431595"/>
    <lineage>
        <taxon>Eukaryota</taxon>
        <taxon>Sar</taxon>
        <taxon>Stramenopiles</taxon>
        <taxon>Oomycota</taxon>
        <taxon>Peronosporomycetes</taxon>
        <taxon>Pythiales</taxon>
        <taxon>Pythiaceae</taxon>
        <taxon>Globisporangium</taxon>
    </lineage>
</organism>
<dbReference type="PANTHER" id="PTHR43021">
    <property type="entry name" value="NA(+)/H(+) ANTIPORTER-RELATED"/>
    <property type="match status" value="1"/>
</dbReference>
<evidence type="ECO:0000256" key="4">
    <source>
        <dbReference type="ARBA" id="ARBA00023136"/>
    </source>
</evidence>
<dbReference type="GO" id="GO:0016020">
    <property type="term" value="C:membrane"/>
    <property type="evidence" value="ECO:0007669"/>
    <property type="project" value="UniProtKB-SubCell"/>
</dbReference>
<feature type="region of interest" description="Disordered" evidence="5">
    <location>
        <begin position="889"/>
        <end position="911"/>
    </location>
</feature>
<dbReference type="PANTHER" id="PTHR43021:SF2">
    <property type="entry name" value="CATION_H+ EXCHANGER DOMAIN-CONTAINING PROTEIN"/>
    <property type="match status" value="1"/>
</dbReference>
<keyword evidence="10" id="KW-1185">Reference proteome</keyword>
<evidence type="ECO:0000256" key="5">
    <source>
        <dbReference type="SAM" id="MobiDB-lite"/>
    </source>
</evidence>
<keyword evidence="7" id="KW-0732">Signal</keyword>
<reference evidence="10" key="2">
    <citation type="submission" date="2010-04" db="EMBL/GenBank/DDBJ databases">
        <authorList>
            <person name="Buell R."/>
            <person name="Hamilton J."/>
            <person name="Hostetler J."/>
        </authorList>
    </citation>
    <scope>NUCLEOTIDE SEQUENCE [LARGE SCALE GENOMIC DNA]</scope>
    <source>
        <strain evidence="10">DAOM:BR144</strain>
    </source>
</reference>
<sequence length="911" mass="96858">MLRLALVTVLGALVAPTAMAHSSIQTAPPRDDARLLEAAATTSAPTVVPFATMETAGDALLHILAFLIILAAAHPLGLLFPRLFRLPLITGYLIVGIITGPFVANLLTTSNVDMLSKSVNAMALSFISFQAGQEIYLPELRPQIRGILQLLMVLYMTAMTILTLVLWLGAGPFFYGMFDSSCKLAIALLFGSIAVLGSPATVMAIKIELDSNGPFTNLMLGATMMAEFVVLISFSVSRVVASVYCAKIDVSFANLMFTMGIVLSNLLVGAFIGLLILTIFLLPGPSAHGHDHADDHSQATVISERETAILGSSTINGAKPPQHHQHHEAAKSSSSFFSSLYFKGFWWLFMGYVFYVGTSTISELTIAHYGHSWDVKFEPLLVLMVASCIAGHHVGIRHEMHVILDAAAPFVFLPFFVMTGAGLKLDQVADAIPLMSLFVSLRYIAIFLACYTTGRFFLKLPPSQYNNLWLTMTPQAGVALGLANEVKGLSTDPWAAEFAATIVAAVVVNQIIGPVLCAMGLSRAGESRVAGGQLDAEVATGDGNDPGRGSLAAGDMRGSLLKANPSTFKVTSAIVVGNDGAACEIALQLALYGAQVKLPLLSDDKTARWNFVLKAIHESKKTGCIGSTRGGNFVELQELMVDNAAAKTELHEHDEGAAIRRTLADAASASGSTDAIFFTGDENRTLEHVKMLAATTSTAKMPRLVAVLQDMRCVDELRRLGVLTVQSALALANLATRVGLSDNASAAQVCADSCPSDAVSSASFLFENAAGASAVPRIIRDRRRLLQRSVRQILSSQGAGGLQQHDGLREALGMAQLPMPENVAPTRLSMFGRANGPEYFLGSGVRTYRPSNLTSEIYVMGDGANGDGGYEPGSPTDSDFATIELHSNRSAKAAYSSTSLTPGKAKGNIRR</sequence>
<dbReference type="InParanoid" id="K3WXS3"/>
<evidence type="ECO:0000256" key="3">
    <source>
        <dbReference type="ARBA" id="ARBA00022989"/>
    </source>
</evidence>
<dbReference type="HOGENOM" id="CLU_014200_1_0_1"/>
<feature type="transmembrane region" description="Helical" evidence="6">
    <location>
        <begin position="402"/>
        <end position="425"/>
    </location>
</feature>
<evidence type="ECO:0000256" key="2">
    <source>
        <dbReference type="ARBA" id="ARBA00022692"/>
    </source>
</evidence>
<feature type="transmembrane region" description="Helical" evidence="6">
    <location>
        <begin position="340"/>
        <end position="357"/>
    </location>
</feature>
<evidence type="ECO:0000256" key="6">
    <source>
        <dbReference type="SAM" id="Phobius"/>
    </source>
</evidence>
<dbReference type="Gene3D" id="1.20.1530.20">
    <property type="match status" value="1"/>
</dbReference>
<feature type="transmembrane region" description="Helical" evidence="6">
    <location>
        <begin position="184"/>
        <end position="205"/>
    </location>
</feature>
<reference evidence="9" key="3">
    <citation type="submission" date="2015-02" db="UniProtKB">
        <authorList>
            <consortium name="EnsemblProtists"/>
        </authorList>
    </citation>
    <scope>IDENTIFICATION</scope>
    <source>
        <strain evidence="9">DAOM BR144</strain>
    </source>
</reference>
<evidence type="ECO:0000259" key="8">
    <source>
        <dbReference type="Pfam" id="PF00999"/>
    </source>
</evidence>
<keyword evidence="3 6" id="KW-1133">Transmembrane helix</keyword>
<dbReference type="VEuPathDB" id="FungiDB:PYU1_G009753"/>
<proteinExistence type="predicted"/>
<feature type="domain" description="Cation/H+ exchanger transmembrane" evidence="8">
    <location>
        <begin position="71"/>
        <end position="276"/>
    </location>
</feature>
<keyword evidence="4 6" id="KW-0472">Membrane</keyword>
<feature type="transmembrane region" description="Helical" evidence="6">
    <location>
        <begin position="256"/>
        <end position="282"/>
    </location>
</feature>
<name>K3WXS3_GLOUD</name>
<evidence type="ECO:0000256" key="7">
    <source>
        <dbReference type="SAM" id="SignalP"/>
    </source>
</evidence>
<dbReference type="GO" id="GO:0015297">
    <property type="term" value="F:antiporter activity"/>
    <property type="evidence" value="ECO:0007669"/>
    <property type="project" value="InterPro"/>
</dbReference>
<dbReference type="eggNOG" id="ENOG502RUV7">
    <property type="taxonomic scope" value="Eukaryota"/>
</dbReference>
<dbReference type="GO" id="GO:1902600">
    <property type="term" value="P:proton transmembrane transport"/>
    <property type="evidence" value="ECO:0007669"/>
    <property type="project" value="InterPro"/>
</dbReference>
<comment type="subcellular location">
    <subcellularLocation>
        <location evidence="1">Membrane</location>
        <topology evidence="1">Multi-pass membrane protein</topology>
    </subcellularLocation>
</comment>
<dbReference type="AlphaFoldDB" id="K3WXS3"/>
<evidence type="ECO:0000313" key="10">
    <source>
        <dbReference type="Proteomes" id="UP000019132"/>
    </source>
</evidence>
<dbReference type="EMBL" id="GL376615">
    <property type="status" value="NOT_ANNOTATED_CDS"/>
    <property type="molecule type" value="Genomic_DNA"/>
</dbReference>
<feature type="transmembrane region" description="Helical" evidence="6">
    <location>
        <begin position="217"/>
        <end position="236"/>
    </location>
</feature>
<dbReference type="InterPro" id="IPR038770">
    <property type="entry name" value="Na+/solute_symporter_sf"/>
</dbReference>
<feature type="transmembrane region" description="Helical" evidence="6">
    <location>
        <begin position="377"/>
        <end position="395"/>
    </location>
</feature>
<dbReference type="EnsemblProtists" id="PYU1_T009771">
    <property type="protein sequence ID" value="PYU1_T009771"/>
    <property type="gene ID" value="PYU1_G009753"/>
</dbReference>
<feature type="signal peptide" evidence="7">
    <location>
        <begin position="1"/>
        <end position="20"/>
    </location>
</feature>
<evidence type="ECO:0000256" key="1">
    <source>
        <dbReference type="ARBA" id="ARBA00004141"/>
    </source>
</evidence>